<dbReference type="Pfam" id="PF02635">
    <property type="entry name" value="DsrE"/>
    <property type="match status" value="1"/>
</dbReference>
<evidence type="ECO:0000313" key="1">
    <source>
        <dbReference type="EMBL" id="ACB77726.1"/>
    </source>
</evidence>
<dbReference type="KEGG" id="ote:Oter_4455"/>
<dbReference type="AlphaFoldDB" id="B1ZQ07"/>
<dbReference type="InterPro" id="IPR027396">
    <property type="entry name" value="DsrEFH-like"/>
</dbReference>
<keyword evidence="2" id="KW-1185">Reference proteome</keyword>
<dbReference type="RefSeq" id="WP_012377240.1">
    <property type="nucleotide sequence ID" value="NC_010571.1"/>
</dbReference>
<dbReference type="InterPro" id="IPR003787">
    <property type="entry name" value="Sulphur_relay_DsrE/F-like"/>
</dbReference>
<accession>B1ZQ07</accession>
<protein>
    <submittedName>
        <fullName evidence="1">DsrE family protein</fullName>
    </submittedName>
</protein>
<dbReference type="HOGENOM" id="CLU_151801_0_0_0"/>
<dbReference type="eggNOG" id="COG1553">
    <property type="taxonomic scope" value="Bacteria"/>
</dbReference>
<evidence type="ECO:0000313" key="2">
    <source>
        <dbReference type="Proteomes" id="UP000007013"/>
    </source>
</evidence>
<dbReference type="OrthoDB" id="9801500at2"/>
<sequence>MKLGIILSQTEPETVFNALRLANYALKQGDSVKIFLMGKGVALDQIDDARFAVREQAQAVLAAGGQFLACGTCLKLRASEGSEICPLSTLKDLYEVVRDSDRVLSF</sequence>
<name>B1ZQ07_OPITP</name>
<dbReference type="Gene3D" id="3.40.1260.10">
    <property type="entry name" value="DsrEFH-like"/>
    <property type="match status" value="1"/>
</dbReference>
<dbReference type="SUPFAM" id="SSF75169">
    <property type="entry name" value="DsrEFH-like"/>
    <property type="match status" value="1"/>
</dbReference>
<gene>
    <name evidence="1" type="ordered locus">Oter_4455</name>
</gene>
<dbReference type="EMBL" id="CP001032">
    <property type="protein sequence ID" value="ACB77726.1"/>
    <property type="molecule type" value="Genomic_DNA"/>
</dbReference>
<dbReference type="STRING" id="452637.Oter_4455"/>
<dbReference type="Proteomes" id="UP000007013">
    <property type="component" value="Chromosome"/>
</dbReference>
<organism evidence="1 2">
    <name type="scientific">Opitutus terrae (strain DSM 11246 / JCM 15787 / PB90-1)</name>
    <dbReference type="NCBI Taxonomy" id="452637"/>
    <lineage>
        <taxon>Bacteria</taxon>
        <taxon>Pseudomonadati</taxon>
        <taxon>Verrucomicrobiota</taxon>
        <taxon>Opitutia</taxon>
        <taxon>Opitutales</taxon>
        <taxon>Opitutaceae</taxon>
        <taxon>Opitutus</taxon>
    </lineage>
</organism>
<reference evidence="1 2" key="1">
    <citation type="journal article" date="2011" name="J. Bacteriol.">
        <title>Genome sequence of the verrucomicrobium Opitutus terrae PB90-1, an abundant inhabitant of rice paddy soil ecosystems.</title>
        <authorList>
            <person name="van Passel M.W."/>
            <person name="Kant R."/>
            <person name="Palva A."/>
            <person name="Copeland A."/>
            <person name="Lucas S."/>
            <person name="Lapidus A."/>
            <person name="Glavina del Rio T."/>
            <person name="Pitluck S."/>
            <person name="Goltsman E."/>
            <person name="Clum A."/>
            <person name="Sun H."/>
            <person name="Schmutz J."/>
            <person name="Larimer F.W."/>
            <person name="Land M.L."/>
            <person name="Hauser L."/>
            <person name="Kyrpides N."/>
            <person name="Mikhailova N."/>
            <person name="Richardson P.P."/>
            <person name="Janssen P.H."/>
            <person name="de Vos W.M."/>
            <person name="Smidt H."/>
        </authorList>
    </citation>
    <scope>NUCLEOTIDE SEQUENCE [LARGE SCALE GENOMIC DNA]</scope>
    <source>
        <strain evidence="2">DSM 11246 / JCM 15787 / PB90-1</strain>
    </source>
</reference>
<proteinExistence type="predicted"/>